<evidence type="ECO:0000313" key="2">
    <source>
        <dbReference type="EMBL" id="SBS69843.1"/>
    </source>
</evidence>
<dbReference type="InterPro" id="IPR036390">
    <property type="entry name" value="WH_DNA-bd_sf"/>
</dbReference>
<dbReference type="GO" id="GO:0003700">
    <property type="term" value="F:DNA-binding transcription factor activity"/>
    <property type="evidence" value="ECO:0007669"/>
    <property type="project" value="InterPro"/>
</dbReference>
<protein>
    <submittedName>
        <fullName evidence="2">Transcriptional regulator, MarR family</fullName>
    </submittedName>
</protein>
<dbReference type="InterPro" id="IPR036388">
    <property type="entry name" value="WH-like_DNA-bd_sf"/>
</dbReference>
<organism evidence="2">
    <name type="scientific">uncultured Microbacterium sp</name>
    <dbReference type="NCBI Taxonomy" id="191216"/>
    <lineage>
        <taxon>Bacteria</taxon>
        <taxon>Bacillati</taxon>
        <taxon>Actinomycetota</taxon>
        <taxon>Actinomycetes</taxon>
        <taxon>Micrococcales</taxon>
        <taxon>Microbacteriaceae</taxon>
        <taxon>Microbacterium</taxon>
        <taxon>environmental samples</taxon>
    </lineage>
</organism>
<dbReference type="PANTHER" id="PTHR33164">
    <property type="entry name" value="TRANSCRIPTIONAL REGULATOR, MARR FAMILY"/>
    <property type="match status" value="1"/>
</dbReference>
<reference evidence="2" key="1">
    <citation type="submission" date="2016-03" db="EMBL/GenBank/DDBJ databases">
        <authorList>
            <person name="Ploux O."/>
        </authorList>
    </citation>
    <scope>NUCLEOTIDE SEQUENCE</scope>
    <source>
        <strain evidence="2">UC1</strain>
    </source>
</reference>
<dbReference type="SMART" id="SM00347">
    <property type="entry name" value="HTH_MARR"/>
    <property type="match status" value="1"/>
</dbReference>
<feature type="domain" description="HTH marR-type" evidence="1">
    <location>
        <begin position="13"/>
        <end position="145"/>
    </location>
</feature>
<evidence type="ECO:0000259" key="1">
    <source>
        <dbReference type="PROSITE" id="PS50995"/>
    </source>
</evidence>
<dbReference type="SUPFAM" id="SSF46785">
    <property type="entry name" value="Winged helix' DNA-binding domain"/>
    <property type="match status" value="1"/>
</dbReference>
<dbReference type="CDD" id="cd00090">
    <property type="entry name" value="HTH_ARSR"/>
    <property type="match status" value="1"/>
</dbReference>
<dbReference type="InterPro" id="IPR039422">
    <property type="entry name" value="MarR/SlyA-like"/>
</dbReference>
<gene>
    <name evidence="2" type="ORF">MIPYR_10024</name>
</gene>
<dbReference type="GO" id="GO:0006950">
    <property type="term" value="P:response to stress"/>
    <property type="evidence" value="ECO:0007669"/>
    <property type="project" value="TreeGrafter"/>
</dbReference>
<dbReference type="AlphaFoldDB" id="A0A1Y5NTW5"/>
<sequence>MSQYVYILAFVETDCYCTSLRVAVRRVTAIYDRALEPAGINVAQWALIRRIPQPGADPITIQDLAERAELERSTVARNLRVLRNAGLVEMTTSPSDRRASAIVLTEKAVAITAQAVPLWESAQAEIERTLTTAGARELRSLALST</sequence>
<dbReference type="Pfam" id="PF01047">
    <property type="entry name" value="MarR"/>
    <property type="match status" value="1"/>
</dbReference>
<accession>A0A1Y5NTW5</accession>
<dbReference type="EMBL" id="FLQR01000001">
    <property type="protein sequence ID" value="SBS69843.1"/>
    <property type="molecule type" value="Genomic_DNA"/>
</dbReference>
<dbReference type="PROSITE" id="PS50995">
    <property type="entry name" value="HTH_MARR_2"/>
    <property type="match status" value="1"/>
</dbReference>
<proteinExistence type="predicted"/>
<dbReference type="Gene3D" id="1.10.10.10">
    <property type="entry name" value="Winged helix-like DNA-binding domain superfamily/Winged helix DNA-binding domain"/>
    <property type="match status" value="1"/>
</dbReference>
<dbReference type="InterPro" id="IPR011991">
    <property type="entry name" value="ArsR-like_HTH"/>
</dbReference>
<name>A0A1Y5NTW5_9MICO</name>
<dbReference type="PRINTS" id="PR00598">
    <property type="entry name" value="HTHMARR"/>
</dbReference>
<dbReference type="InterPro" id="IPR000835">
    <property type="entry name" value="HTH_MarR-typ"/>
</dbReference>
<dbReference type="PANTHER" id="PTHR33164:SF105">
    <property type="entry name" value="TRANSCRIPTIONAL REPRESSOR PROTEIN-RELATED"/>
    <property type="match status" value="1"/>
</dbReference>